<reference evidence="1 2" key="1">
    <citation type="submission" date="2013-08" db="EMBL/GenBank/DDBJ databases">
        <authorList>
            <person name="Durkin A.S."/>
            <person name="Haft D.R."/>
            <person name="McCorrison J."/>
            <person name="Torralba M."/>
            <person name="Gillis M."/>
            <person name="Haft D.H."/>
            <person name="Methe B."/>
            <person name="Sutton G."/>
            <person name="Nelson K.E."/>
        </authorList>
    </citation>
    <scope>NUCLEOTIDE SEQUENCE [LARGE SCALE GENOMIC DNA]</scope>
    <source>
        <strain evidence="1 2">F0195</strain>
    </source>
</reference>
<dbReference type="InterPro" id="IPR011990">
    <property type="entry name" value="TPR-like_helical_dom_sf"/>
</dbReference>
<evidence type="ECO:0000313" key="2">
    <source>
        <dbReference type="Proteomes" id="UP000016638"/>
    </source>
</evidence>
<dbReference type="AlphaFoldDB" id="U2TTV7"/>
<name>U2TTV7_9ACTN</name>
<dbReference type="Gene3D" id="1.25.40.10">
    <property type="entry name" value="Tetratricopeptide repeat domain"/>
    <property type="match status" value="1"/>
</dbReference>
<dbReference type="SUPFAM" id="SSF48452">
    <property type="entry name" value="TPR-like"/>
    <property type="match status" value="1"/>
</dbReference>
<dbReference type="EMBL" id="AWEZ01000029">
    <property type="protein sequence ID" value="ERL09513.1"/>
    <property type="molecule type" value="Genomic_DNA"/>
</dbReference>
<evidence type="ECO:0008006" key="3">
    <source>
        <dbReference type="Google" id="ProtNLM"/>
    </source>
</evidence>
<proteinExistence type="predicted"/>
<dbReference type="OrthoDB" id="1855220at2"/>
<protein>
    <recommendedName>
        <fullName evidence="3">Tetratricopeptide repeat protein</fullName>
    </recommendedName>
</protein>
<dbReference type="STRING" id="1125712.HMPREF1316_1666"/>
<sequence>MACSLVWEQLCDVYYTTERDNEFAEVIECAGAALRRGDLGEAHRLLDTVDESSRERPTYRQPYLMTSARALVTPRGERLDEALRLLEQSVSLTRLSLRLNDFRHTLLSLTEAACIGLMTPTLCYLGRYPDASRLGEELVRSMDNQSNKTQEWVDERIGCELNLALSLEFEGRYEDSLRYLDRANDEAIDSGILTYMPNILHARARVAYRRGQMDEPPHVLRVVAPSMDLTG</sequence>
<comment type="caution">
    <text evidence="1">The sequence shown here is derived from an EMBL/GenBank/DDBJ whole genome shotgun (WGS) entry which is preliminary data.</text>
</comment>
<gene>
    <name evidence="1" type="ORF">HMPREF1316_1666</name>
</gene>
<keyword evidence="2" id="KW-1185">Reference proteome</keyword>
<dbReference type="PATRIC" id="fig|1125712.3.peg.764"/>
<dbReference type="RefSeq" id="WP_021725599.1">
    <property type="nucleotide sequence ID" value="NZ_AWEZ01000029.1"/>
</dbReference>
<organism evidence="1 2">
    <name type="scientific">Olsenella profusa F0195</name>
    <dbReference type="NCBI Taxonomy" id="1125712"/>
    <lineage>
        <taxon>Bacteria</taxon>
        <taxon>Bacillati</taxon>
        <taxon>Actinomycetota</taxon>
        <taxon>Coriobacteriia</taxon>
        <taxon>Coriobacteriales</taxon>
        <taxon>Atopobiaceae</taxon>
        <taxon>Olsenella</taxon>
    </lineage>
</organism>
<evidence type="ECO:0000313" key="1">
    <source>
        <dbReference type="EMBL" id="ERL09513.1"/>
    </source>
</evidence>
<accession>U2TTV7</accession>
<dbReference type="Proteomes" id="UP000016638">
    <property type="component" value="Unassembled WGS sequence"/>
</dbReference>
<dbReference type="eggNOG" id="COG1396">
    <property type="taxonomic scope" value="Bacteria"/>
</dbReference>